<dbReference type="Pfam" id="PF01734">
    <property type="entry name" value="Patatin"/>
    <property type="match status" value="1"/>
</dbReference>
<evidence type="ECO:0000256" key="4">
    <source>
        <dbReference type="PROSITE-ProRule" id="PRU01161"/>
    </source>
</evidence>
<gene>
    <name evidence="6" type="ORF">J2Z31_002901</name>
</gene>
<evidence type="ECO:0000259" key="5">
    <source>
        <dbReference type="PROSITE" id="PS51635"/>
    </source>
</evidence>
<feature type="short sequence motif" description="GXSXG" evidence="4">
    <location>
        <begin position="45"/>
        <end position="49"/>
    </location>
</feature>
<feature type="active site" description="Proton acceptor" evidence="4">
    <location>
        <position position="199"/>
    </location>
</feature>
<dbReference type="SUPFAM" id="SSF52151">
    <property type="entry name" value="FabD/lysophospholipase-like"/>
    <property type="match status" value="1"/>
</dbReference>
<feature type="domain" description="PNPLA" evidence="5">
    <location>
        <begin position="13"/>
        <end position="212"/>
    </location>
</feature>
<keyword evidence="1 4" id="KW-0378">Hydrolase</keyword>
<dbReference type="PANTHER" id="PTHR14226">
    <property type="entry name" value="NEUROPATHY TARGET ESTERASE/SWISS CHEESE D.MELANOGASTER"/>
    <property type="match status" value="1"/>
</dbReference>
<feature type="short sequence motif" description="DGA/G" evidence="4">
    <location>
        <begin position="199"/>
        <end position="201"/>
    </location>
</feature>
<sequence>MSDQVKLKKSVDLALQGGGSHGALTWGVLDRLLEDNRIRICSISGTSAGAMNAVVLADGLEKGGAEGGREALAGFWKAVSDAARWSPLQRTLWDRMSNNYSLDHSAAYIWFEQFTRLFSPYQLNPFDINPLRDLIAGTNDFDAVNRCSSLKVFVTATNVRTGRAKVFTQPDLSVDTVMASACLPFMFKAVEIDGEAYWDGGYIGNPALYPLVDDRATRDIVIVQINPLIREELPTTGRAIINRLNEVTFNAALLNELRSIHLLHELIEAEGLESERYRDSYVHLIHAHEEVQDLSASSKFAPEWSYLLYLKERGRTWAESFIDQHFDDLGVRSTLDLGQLFSDSFRLPQIDDAPSNSPATE</sequence>
<comment type="caution">
    <text evidence="6">The sequence shown here is derived from an EMBL/GenBank/DDBJ whole genome shotgun (WGS) entry which is preliminary data.</text>
</comment>
<accession>A0ABS4R3E1</accession>
<dbReference type="PANTHER" id="PTHR14226:SF78">
    <property type="entry name" value="SLR0060 PROTEIN"/>
    <property type="match status" value="1"/>
</dbReference>
<dbReference type="Proteomes" id="UP000730739">
    <property type="component" value="Unassembled WGS sequence"/>
</dbReference>
<feature type="active site" description="Nucleophile" evidence="4">
    <location>
        <position position="47"/>
    </location>
</feature>
<keyword evidence="7" id="KW-1185">Reference proteome</keyword>
<proteinExistence type="predicted"/>
<dbReference type="PROSITE" id="PS51635">
    <property type="entry name" value="PNPLA"/>
    <property type="match status" value="1"/>
</dbReference>
<dbReference type="EMBL" id="JAGILA010000003">
    <property type="protein sequence ID" value="MBP2236387.1"/>
    <property type="molecule type" value="Genomic_DNA"/>
</dbReference>
<dbReference type="RefSeq" id="WP_028002713.1">
    <property type="nucleotide sequence ID" value="NZ_JAGILA010000003.1"/>
</dbReference>
<reference evidence="6 7" key="1">
    <citation type="submission" date="2021-03" db="EMBL/GenBank/DDBJ databases">
        <title>Genomic Encyclopedia of Type Strains, Phase IV (KMG-IV): sequencing the most valuable type-strain genomes for metagenomic binning, comparative biology and taxonomic classification.</title>
        <authorList>
            <person name="Goeker M."/>
        </authorList>
    </citation>
    <scope>NUCLEOTIDE SEQUENCE [LARGE SCALE GENOMIC DNA]</scope>
    <source>
        <strain evidence="6 7">DSM 13372</strain>
    </source>
</reference>
<feature type="short sequence motif" description="GXGXXG" evidence="4">
    <location>
        <begin position="17"/>
        <end position="22"/>
    </location>
</feature>
<dbReference type="InterPro" id="IPR016035">
    <property type="entry name" value="Acyl_Trfase/lysoPLipase"/>
</dbReference>
<keyword evidence="3 4" id="KW-0443">Lipid metabolism</keyword>
<evidence type="ECO:0000313" key="6">
    <source>
        <dbReference type="EMBL" id="MBP2236387.1"/>
    </source>
</evidence>
<organism evidence="6 7">
    <name type="scientific">Sinorhizobium kostiense</name>
    <dbReference type="NCBI Taxonomy" id="76747"/>
    <lineage>
        <taxon>Bacteria</taxon>
        <taxon>Pseudomonadati</taxon>
        <taxon>Pseudomonadota</taxon>
        <taxon>Alphaproteobacteria</taxon>
        <taxon>Hyphomicrobiales</taxon>
        <taxon>Rhizobiaceae</taxon>
        <taxon>Sinorhizobium/Ensifer group</taxon>
        <taxon>Sinorhizobium</taxon>
    </lineage>
</organism>
<dbReference type="Gene3D" id="3.40.1090.10">
    <property type="entry name" value="Cytosolic phospholipase A2 catalytic domain"/>
    <property type="match status" value="2"/>
</dbReference>
<evidence type="ECO:0000256" key="3">
    <source>
        <dbReference type="ARBA" id="ARBA00023098"/>
    </source>
</evidence>
<dbReference type="InterPro" id="IPR050301">
    <property type="entry name" value="NTE"/>
</dbReference>
<name>A0ABS4R3E1_9HYPH</name>
<keyword evidence="2 4" id="KW-0442">Lipid degradation</keyword>
<evidence type="ECO:0000256" key="2">
    <source>
        <dbReference type="ARBA" id="ARBA00022963"/>
    </source>
</evidence>
<evidence type="ECO:0000256" key="1">
    <source>
        <dbReference type="ARBA" id="ARBA00022801"/>
    </source>
</evidence>
<evidence type="ECO:0000313" key="7">
    <source>
        <dbReference type="Proteomes" id="UP000730739"/>
    </source>
</evidence>
<dbReference type="InterPro" id="IPR002641">
    <property type="entry name" value="PNPLA_dom"/>
</dbReference>
<protein>
    <submittedName>
        <fullName evidence="6">NTE family protein</fullName>
    </submittedName>
</protein>